<sequence length="47" mass="5116">MAFQTQGPQPWQRKGAEPSGGCQLGTVGKRLQQDLMTLRMSGNNPTL</sequence>
<dbReference type="GeneTree" id="ENSGT00960000187776"/>
<evidence type="ECO:0000313" key="2">
    <source>
        <dbReference type="Ensembl" id="ENSPTIP00000000346.1"/>
    </source>
</evidence>
<name>A0A8C9M0Z8_PANTA</name>
<accession>A0A8C9M0Z8</accession>
<feature type="region of interest" description="Disordered" evidence="1">
    <location>
        <begin position="1"/>
        <end position="25"/>
    </location>
</feature>
<dbReference type="AlphaFoldDB" id="A0A8C9M0Z8"/>
<dbReference type="Ensembl" id="ENSPTIT00000000954.1">
    <property type="protein sequence ID" value="ENSPTIP00000000346.1"/>
    <property type="gene ID" value="ENSPTIG00000000891.1"/>
</dbReference>
<reference evidence="2" key="1">
    <citation type="submission" date="2025-08" db="UniProtKB">
        <authorList>
            <consortium name="Ensembl"/>
        </authorList>
    </citation>
    <scope>IDENTIFICATION</scope>
</reference>
<evidence type="ECO:0000313" key="3">
    <source>
        <dbReference type="Proteomes" id="UP000675900"/>
    </source>
</evidence>
<evidence type="ECO:0000256" key="1">
    <source>
        <dbReference type="SAM" id="MobiDB-lite"/>
    </source>
</evidence>
<dbReference type="Proteomes" id="UP000675900">
    <property type="component" value="Unassembled WGS sequence"/>
</dbReference>
<organism evidence="2 3">
    <name type="scientific">Panthera tigris altaica</name>
    <name type="common">Siberian tiger</name>
    <dbReference type="NCBI Taxonomy" id="74533"/>
    <lineage>
        <taxon>Eukaryota</taxon>
        <taxon>Metazoa</taxon>
        <taxon>Chordata</taxon>
        <taxon>Craniata</taxon>
        <taxon>Vertebrata</taxon>
        <taxon>Euteleostomi</taxon>
        <taxon>Mammalia</taxon>
        <taxon>Eutheria</taxon>
        <taxon>Laurasiatheria</taxon>
        <taxon>Carnivora</taxon>
        <taxon>Feliformia</taxon>
        <taxon>Felidae</taxon>
        <taxon>Pantherinae</taxon>
        <taxon>Panthera</taxon>
    </lineage>
</organism>
<reference evidence="2" key="2">
    <citation type="submission" date="2025-09" db="UniProtKB">
        <authorList>
            <consortium name="Ensembl"/>
        </authorList>
    </citation>
    <scope>IDENTIFICATION</scope>
</reference>
<proteinExistence type="predicted"/>
<protein>
    <submittedName>
        <fullName evidence="2">Uncharacterized protein</fullName>
    </submittedName>
</protein>
<keyword evidence="3" id="KW-1185">Reference proteome</keyword>